<feature type="region of interest" description="Disordered" evidence="1">
    <location>
        <begin position="1"/>
        <end position="35"/>
    </location>
</feature>
<dbReference type="OrthoDB" id="267517at2759"/>
<sequence length="213" mass="23547">MDSSEILTPDASVASNQEEVERNGAPGSSSPGGNTEEQFVPALLCRYCRMPISQYGEILPHRAADAWASQVYAYELELFDDKPPLWCYSATNPSAQRFDVVRCDAAIAFQRRFLRLCGAWSAEHTFFVGHEWRCAVCKTCNNFLGWGFRPSLPRPSDATAATAESDEDADEDLSFVAIILTRCTGSEKFPLSFFKSREVAKSPRESSVAAAPQ</sequence>
<dbReference type="InterPro" id="IPR034750">
    <property type="entry name" value="CULT"/>
</dbReference>
<dbReference type="Proteomes" id="UP000284403">
    <property type="component" value="Unassembled WGS sequence"/>
</dbReference>
<dbReference type="RefSeq" id="XP_029230291.1">
    <property type="nucleotide sequence ID" value="XM_029369604.1"/>
</dbReference>
<dbReference type="EMBL" id="MKKU01000109">
    <property type="protein sequence ID" value="RNF23943.1"/>
    <property type="molecule type" value="Genomic_DNA"/>
</dbReference>
<organism evidence="3 4">
    <name type="scientific">Trypanosoma conorhini</name>
    <dbReference type="NCBI Taxonomy" id="83891"/>
    <lineage>
        <taxon>Eukaryota</taxon>
        <taxon>Discoba</taxon>
        <taxon>Euglenozoa</taxon>
        <taxon>Kinetoplastea</taxon>
        <taxon>Metakinetoplastina</taxon>
        <taxon>Trypanosomatida</taxon>
        <taxon>Trypanosomatidae</taxon>
        <taxon>Trypanosoma</taxon>
    </lineage>
</organism>
<dbReference type="Gene3D" id="2.170.150.20">
    <property type="entry name" value="Peptide methionine sulfoxide reductase"/>
    <property type="match status" value="1"/>
</dbReference>
<dbReference type="GeneID" id="40316291"/>
<evidence type="ECO:0000259" key="2">
    <source>
        <dbReference type="PROSITE" id="PS51788"/>
    </source>
</evidence>
<keyword evidence="4" id="KW-1185">Reference proteome</keyword>
<comment type="caution">
    <text evidence="3">The sequence shown here is derived from an EMBL/GenBank/DDBJ whole genome shotgun (WGS) entry which is preliminary data.</text>
</comment>
<gene>
    <name evidence="3" type="ORF">Tco025E_02680</name>
</gene>
<dbReference type="PROSITE" id="PS51788">
    <property type="entry name" value="CULT"/>
    <property type="match status" value="1"/>
</dbReference>
<protein>
    <recommendedName>
        <fullName evidence="2">CULT domain-containing protein</fullName>
    </recommendedName>
</protein>
<accession>A0A422Q1V0</accession>
<reference evidence="3 4" key="1">
    <citation type="journal article" date="2018" name="BMC Genomics">
        <title>Genomic comparison of Trypanosoma conorhini and Trypanosoma rangeli to Trypanosoma cruzi strains of high and low virulence.</title>
        <authorList>
            <person name="Bradwell K.R."/>
            <person name="Koparde V.N."/>
            <person name="Matveyev A.V."/>
            <person name="Serrano M.G."/>
            <person name="Alves J.M."/>
            <person name="Parikh H."/>
            <person name="Huang B."/>
            <person name="Lee V."/>
            <person name="Espinosa-Alvarez O."/>
            <person name="Ortiz P.A."/>
            <person name="Costa-Martins A.G."/>
            <person name="Teixeira M.M."/>
            <person name="Buck G.A."/>
        </authorList>
    </citation>
    <scope>NUCLEOTIDE SEQUENCE [LARGE SCALE GENOMIC DNA]</scope>
    <source>
        <strain evidence="3 4">025E</strain>
    </source>
</reference>
<evidence type="ECO:0000313" key="4">
    <source>
        <dbReference type="Proteomes" id="UP000284403"/>
    </source>
</evidence>
<feature type="domain" description="CULT" evidence="2">
    <location>
        <begin position="40"/>
        <end position="187"/>
    </location>
</feature>
<proteinExistence type="predicted"/>
<evidence type="ECO:0000313" key="3">
    <source>
        <dbReference type="EMBL" id="RNF23943.1"/>
    </source>
</evidence>
<evidence type="ECO:0000256" key="1">
    <source>
        <dbReference type="SAM" id="MobiDB-lite"/>
    </source>
</evidence>
<dbReference type="AlphaFoldDB" id="A0A422Q1V0"/>
<name>A0A422Q1V0_9TRYP</name>